<dbReference type="InterPro" id="IPR032830">
    <property type="entry name" value="XPB/Ssl2_N"/>
</dbReference>
<evidence type="ECO:0000259" key="1">
    <source>
        <dbReference type="Pfam" id="PF13625"/>
    </source>
</evidence>
<proteinExistence type="predicted"/>
<dbReference type="EMBL" id="CAEZSR010000172">
    <property type="protein sequence ID" value="CAB4583901.1"/>
    <property type="molecule type" value="Genomic_DNA"/>
</dbReference>
<sequence>MIADVVTDRAEAIAELDATELARRLALQPHLAAWCVGAGPLRTWLGHSTRNPGRRQLAGALANPHVLRLTMELLDPASSQLLVVLASRGGQVTAAQLDDELAPVAPDERDRIVRSLADRFLVEEPSPDAPLRLRAGVADMVGRPGRPLDRLLLDQTITKDVLGIWLQRLGVHPVPAGKTQRIEALREQLGSPDAVAALFDRLAPAERALFQRLAAAGGRGMSGDRITANWWQLRLVNPVDPRPPSLRPGLTPEAAALQFLIDHGIVWVERELRQVGLWLETLIAVHGRTYAEWPAVDRVQHVAIDQHAPAHPDALRNLQSLLRHVVTEPIPGLKTGGIGVKAIRDLAKRMGWGADQLAPIIHLAFGLGLLVQTSEHTGRGRTASWVHRYELHPERSAEWRSLSIADQWIQLVDAWLDALDAPSEVRALTSVVRRQVIADLLELPDGHGVPAARLLDWCHARHLLADRVDLESLHTHLVVLGLAPPVGPVGLGALARSVLTEPRSLHDLLPEQDRTFVVQADLSVVAPPALDPAVRSRLDRLCVTESTGAVTVLRLDRTRIASEMAAGESAAALLDFLTEHAAVPVAPVVAQLLTDVERQRGGLTARSAGTVVTADDVLGLAQAVRVRAARLTLVAPTVAVSDLPLDKVMAALRKAGLAPSAADDPTAAGVTIARVQPVPRARNVPEVLHPHLAQLEALLEGW</sequence>
<gene>
    <name evidence="2" type="ORF">UFOPK1493_03274</name>
</gene>
<dbReference type="AlphaFoldDB" id="A0A6J6F525"/>
<reference evidence="2" key="1">
    <citation type="submission" date="2020-05" db="EMBL/GenBank/DDBJ databases">
        <authorList>
            <person name="Chiriac C."/>
            <person name="Salcher M."/>
            <person name="Ghai R."/>
            <person name="Kavagutti S V."/>
        </authorList>
    </citation>
    <scope>NUCLEOTIDE SEQUENCE</scope>
</reference>
<feature type="domain" description="Helicase XPB/Ssl2 N-terminal" evidence="1">
    <location>
        <begin position="517"/>
        <end position="630"/>
    </location>
</feature>
<organism evidence="2">
    <name type="scientific">freshwater metagenome</name>
    <dbReference type="NCBI Taxonomy" id="449393"/>
    <lineage>
        <taxon>unclassified sequences</taxon>
        <taxon>metagenomes</taxon>
        <taxon>ecological metagenomes</taxon>
    </lineage>
</organism>
<evidence type="ECO:0000313" key="2">
    <source>
        <dbReference type="EMBL" id="CAB4583901.1"/>
    </source>
</evidence>
<dbReference type="Pfam" id="PF13625">
    <property type="entry name" value="Helicase_C_3"/>
    <property type="match status" value="1"/>
</dbReference>
<protein>
    <submittedName>
        <fullName evidence="2">Unannotated protein</fullName>
    </submittedName>
</protein>
<accession>A0A6J6F525</accession>
<name>A0A6J6F525_9ZZZZ</name>